<feature type="domain" description="Type II restriction enzyme NaeI" evidence="5">
    <location>
        <begin position="1298"/>
        <end position="1589"/>
    </location>
</feature>
<dbReference type="InterPro" id="IPR011990">
    <property type="entry name" value="TPR-like_helical_dom_sf"/>
</dbReference>
<evidence type="ECO:0000313" key="6">
    <source>
        <dbReference type="EMBL" id="MCS0639484.1"/>
    </source>
</evidence>
<keyword evidence="2" id="KW-0255">Endonuclease</keyword>
<evidence type="ECO:0000256" key="1">
    <source>
        <dbReference type="ARBA" id="ARBA00022722"/>
    </source>
</evidence>
<comment type="caution">
    <text evidence="6">The sequence shown here is derived from an EMBL/GenBank/DDBJ whole genome shotgun (WGS) entry which is preliminary data.</text>
</comment>
<evidence type="ECO:0000256" key="4">
    <source>
        <dbReference type="SAM" id="MobiDB-lite"/>
    </source>
</evidence>
<gene>
    <name evidence="6" type="ORF">NX801_28390</name>
</gene>
<evidence type="ECO:0000256" key="2">
    <source>
        <dbReference type="ARBA" id="ARBA00022759"/>
    </source>
</evidence>
<feature type="compositionally biased region" description="Pro residues" evidence="4">
    <location>
        <begin position="67"/>
        <end position="77"/>
    </location>
</feature>
<dbReference type="SUPFAM" id="SSF52540">
    <property type="entry name" value="P-loop containing nucleoside triphosphate hydrolases"/>
    <property type="match status" value="1"/>
</dbReference>
<feature type="compositionally biased region" description="Basic and acidic residues" evidence="4">
    <location>
        <begin position="53"/>
        <end position="64"/>
    </location>
</feature>
<dbReference type="Pfam" id="PF13424">
    <property type="entry name" value="TPR_12"/>
    <property type="match status" value="1"/>
</dbReference>
<proteinExistence type="predicted"/>
<dbReference type="Gene3D" id="1.10.10.10">
    <property type="entry name" value="Winged helix-like DNA-binding domain superfamily/Winged helix DNA-binding domain"/>
    <property type="match status" value="1"/>
</dbReference>
<protein>
    <recommendedName>
        <fullName evidence="5">Type II restriction enzyme NaeI domain-containing protein</fullName>
    </recommendedName>
</protein>
<accession>A0ABT2CSC8</accession>
<dbReference type="SUPFAM" id="SSF52980">
    <property type="entry name" value="Restriction endonuclease-like"/>
    <property type="match status" value="1"/>
</dbReference>
<organism evidence="6 7">
    <name type="scientific">Streptomyces pyxinae</name>
    <dbReference type="NCBI Taxonomy" id="2970734"/>
    <lineage>
        <taxon>Bacteria</taxon>
        <taxon>Bacillati</taxon>
        <taxon>Actinomycetota</taxon>
        <taxon>Actinomycetes</taxon>
        <taxon>Kitasatosporales</taxon>
        <taxon>Streptomycetaceae</taxon>
        <taxon>Streptomyces</taxon>
    </lineage>
</organism>
<dbReference type="SUPFAM" id="SSF48452">
    <property type="entry name" value="TPR-like"/>
    <property type="match status" value="1"/>
</dbReference>
<evidence type="ECO:0000259" key="5">
    <source>
        <dbReference type="Pfam" id="PF09126"/>
    </source>
</evidence>
<sequence>MSDPLARLLPALHRIVPRLDGTGLAEALWLAARMAESTPAPPPPPAPGPGVPQRDETAGAEERAAPAPAPAGPPGPPDGAGTRPRPAVTGAGDPPASVRPLHERLAGASHRMRGHAVAAPRAAVLPGGLELTRALRPWKRPWPRGRGTELDMDATVDGYARSGELIPVFAAAPERWFDLALVVDRSPGMRVWQETVTELTATLDRLGAFRTLQVSELSFDAAGRPRDPSRLRSADGRRLVLVISDCAADGWRRPEVWHQLRDWAGATPTAVLNPLPTRLWRRGGLNLPTVTYTPAAPGAHRSRLPLEPPALALAGADATAGTGADRDTAGRGAMTAPDGSRAWLPVPVLSLTPHSLGRWSRALMRGDPEGCTAVLVPPTGRLPRHDRPPAVPLPPATLAKGFLRTASSRAARLAVLCSPFDRLSLRLLHVVRRALVPDATVAEVAEVVTSGVFLPEPADGDQIELVLPPEAQAVLREELPAHELWEVRRALDRHVASGGDGPARFPAVAHDPAGPRELAAERAAFAHASRRTLELLGLAPPDAAPGAGTPPTTAGPDTLPPAPLPFADPDDTVARTAAGVESGAVSRLWITAGNGGSGAGRTAFALHLAHRLRDRFPDGRLYLDLRGSWPHPVPAEAALWTLLRDLGTPPGEIPTRTEELAEAVGTALRGRRTLLVLDDVPPEGEAPDTLTAVIPEDSTVIHTSRWRPPAGAGTTATGADDGPLTLGPLPGEAALALLPSRADRSVRESVAGRQWWPLALRVLSDWIASGDPPAPNGSSREYGMPRGDARTMHAETFLPARLDRLEPSALAGLALLALIPTGRFSRVEAMTLLDQDPGPAARLLRDLTRRGLVEHESGLLRAVREWAHPMRGGDAPAAAGRLLASYLRGAATRYARRHPGTSLPERLGVLPAREEWPDDGWVENALALAASDDGDDRARWGRDGRAALLLLLQDEAASPRHRGLYVQAARRLTAVAEPYPESRALFALAQALYEQGELDESREALLSADTDREQDPSVLPLTLLMEGRLAFGGGDLARAASRFEEAAELFRQVDDRHGEATARLEYARVQLRRERPEEAANAATEALQIFKEHGADEDAQAARRVRDVAWLGVERRERTVPCHLVAVAATPENGEAVLGAATRALSGGAGVPGDQLDARSAHDCCLLFVPQQVSLDLLFDVLAGALPAELEAQGLPPGARVAVHTGSVRLDATERLTEPGVEYTRAMLRSAEFRRVSGNYPEHPTLCVSPEAFDGLPAERTGRSFIEHRVTSRSGEVVCLVLTPRLDLSAYDAELLALARVFNERDPGGRRLAGILRDGFDAALDPADAGRFARRGPGAGETRRAGAEVVRGLLREFPFGDGSPATVLRWERTGRQGPVPLHFQFSASGPDWRLPSEWHGALCLLVHADDLRSRWSAGLVRVRSGTARPQDTGTDGSGPDLQQPHDRHTVLWLHREAPLPENVLLHLDQETREAVLTPADPVERIAELFRRVRAKVVPTGALRALAPRQNVYRSVRTAAAALQVEGILVLTGNRRGREAAAGLRLPLPEEDEYVSVRLTRRRPDHLGRPSVLANGVAWTPARPDDPVEPLPGTDLPRLRRAR</sequence>
<dbReference type="InterPro" id="IPR036388">
    <property type="entry name" value="WH-like_DNA-bd_sf"/>
</dbReference>
<feature type="region of interest" description="Disordered" evidence="4">
    <location>
        <begin position="538"/>
        <end position="571"/>
    </location>
</feature>
<evidence type="ECO:0000313" key="7">
    <source>
        <dbReference type="Proteomes" id="UP001431313"/>
    </source>
</evidence>
<dbReference type="RefSeq" id="WP_258790812.1">
    <property type="nucleotide sequence ID" value="NZ_JANUGQ010000037.1"/>
</dbReference>
<reference evidence="6" key="1">
    <citation type="submission" date="2022-08" db="EMBL/GenBank/DDBJ databases">
        <authorList>
            <person name="Somphong A."/>
            <person name="Phongsopitanun W."/>
        </authorList>
    </citation>
    <scope>NUCLEOTIDE SEQUENCE</scope>
    <source>
        <strain evidence="6">LP05-1</strain>
    </source>
</reference>
<feature type="compositionally biased region" description="Low complexity" evidence="4">
    <location>
        <begin position="538"/>
        <end position="557"/>
    </location>
</feature>
<dbReference type="InterPro" id="IPR011335">
    <property type="entry name" value="Restrct_endonuc-II-like"/>
</dbReference>
<feature type="region of interest" description="Disordered" evidence="4">
    <location>
        <begin position="1423"/>
        <end position="1444"/>
    </location>
</feature>
<keyword evidence="1" id="KW-0540">Nuclease</keyword>
<dbReference type="InterPro" id="IPR027417">
    <property type="entry name" value="P-loop_NTPase"/>
</dbReference>
<dbReference type="Gene3D" id="3.40.50.300">
    <property type="entry name" value="P-loop containing nucleotide triphosphate hydrolases"/>
    <property type="match status" value="1"/>
</dbReference>
<dbReference type="Pfam" id="PF09126">
    <property type="entry name" value="NaeI"/>
    <property type="match status" value="1"/>
</dbReference>
<dbReference type="EMBL" id="JANUGQ010000037">
    <property type="protein sequence ID" value="MCS0639484.1"/>
    <property type="molecule type" value="Genomic_DNA"/>
</dbReference>
<keyword evidence="7" id="KW-1185">Reference proteome</keyword>
<feature type="region of interest" description="Disordered" evidence="4">
    <location>
        <begin position="1576"/>
        <end position="1602"/>
    </location>
</feature>
<dbReference type="InterPro" id="IPR015210">
    <property type="entry name" value="NaeI"/>
</dbReference>
<name>A0ABT2CSC8_9ACTN</name>
<dbReference type="NCBIfam" id="NF041121">
    <property type="entry name" value="SAV_2336_NTERM"/>
    <property type="match status" value="1"/>
</dbReference>
<feature type="region of interest" description="Disordered" evidence="4">
    <location>
        <begin position="35"/>
        <end position="98"/>
    </location>
</feature>
<evidence type="ECO:0000256" key="3">
    <source>
        <dbReference type="ARBA" id="ARBA00022801"/>
    </source>
</evidence>
<dbReference type="InterPro" id="IPR037057">
    <property type="entry name" value="DNA_rep_MutH/T2_RE_sf"/>
</dbReference>
<dbReference type="Gene3D" id="1.25.40.10">
    <property type="entry name" value="Tetratricopeptide repeat domain"/>
    <property type="match status" value="1"/>
</dbReference>
<dbReference type="Gene3D" id="3.40.600.10">
    <property type="entry name" value="DNA mismatch repair MutH/Restriction endonuclease, type II"/>
    <property type="match status" value="1"/>
</dbReference>
<keyword evidence="3" id="KW-0378">Hydrolase</keyword>
<dbReference type="Proteomes" id="UP001431313">
    <property type="component" value="Unassembled WGS sequence"/>
</dbReference>
<dbReference type="InterPro" id="IPR047738">
    <property type="entry name" value="SAV_2336-like_N"/>
</dbReference>
<feature type="compositionally biased region" description="Pro residues" evidence="4">
    <location>
        <begin position="39"/>
        <end position="50"/>
    </location>
</feature>